<dbReference type="Proteomes" id="UP001396334">
    <property type="component" value="Unassembled WGS sequence"/>
</dbReference>
<accession>A0ABR2TA76</accession>
<protein>
    <submittedName>
        <fullName evidence="2">Uncharacterized protein</fullName>
    </submittedName>
</protein>
<dbReference type="EMBL" id="JBBPBN010000007">
    <property type="protein sequence ID" value="KAK9034087.1"/>
    <property type="molecule type" value="Genomic_DNA"/>
</dbReference>
<keyword evidence="1" id="KW-1133">Transmembrane helix</keyword>
<evidence type="ECO:0000256" key="1">
    <source>
        <dbReference type="SAM" id="Phobius"/>
    </source>
</evidence>
<reference evidence="2 3" key="1">
    <citation type="journal article" date="2024" name="G3 (Bethesda)">
        <title>Genome assembly of Hibiscus sabdariffa L. provides insights into metabolisms of medicinal natural products.</title>
        <authorList>
            <person name="Kim T."/>
        </authorList>
    </citation>
    <scope>NUCLEOTIDE SEQUENCE [LARGE SCALE GENOMIC DNA]</scope>
    <source>
        <strain evidence="2">TK-2024</strain>
        <tissue evidence="2">Old leaves</tissue>
    </source>
</reference>
<name>A0ABR2TA76_9ROSI</name>
<evidence type="ECO:0000313" key="3">
    <source>
        <dbReference type="Proteomes" id="UP001396334"/>
    </source>
</evidence>
<evidence type="ECO:0000313" key="2">
    <source>
        <dbReference type="EMBL" id="KAK9034087.1"/>
    </source>
</evidence>
<comment type="caution">
    <text evidence="2">The sequence shown here is derived from an EMBL/GenBank/DDBJ whole genome shotgun (WGS) entry which is preliminary data.</text>
</comment>
<keyword evidence="3" id="KW-1185">Reference proteome</keyword>
<feature type="transmembrane region" description="Helical" evidence="1">
    <location>
        <begin position="47"/>
        <end position="70"/>
    </location>
</feature>
<gene>
    <name evidence="2" type="ORF">V6N11_050265</name>
</gene>
<proteinExistence type="predicted"/>
<keyword evidence="1" id="KW-0812">Transmembrane</keyword>
<sequence length="76" mass="8395">MVRSEFVMRKCDGGSVENLIPIVVIAGRKEIEEGIVESMFKRKKNTLGIAIPNSPLFFLLLSAILVSATMDVTKKN</sequence>
<organism evidence="2 3">
    <name type="scientific">Hibiscus sabdariffa</name>
    <name type="common">roselle</name>
    <dbReference type="NCBI Taxonomy" id="183260"/>
    <lineage>
        <taxon>Eukaryota</taxon>
        <taxon>Viridiplantae</taxon>
        <taxon>Streptophyta</taxon>
        <taxon>Embryophyta</taxon>
        <taxon>Tracheophyta</taxon>
        <taxon>Spermatophyta</taxon>
        <taxon>Magnoliopsida</taxon>
        <taxon>eudicotyledons</taxon>
        <taxon>Gunneridae</taxon>
        <taxon>Pentapetalae</taxon>
        <taxon>rosids</taxon>
        <taxon>malvids</taxon>
        <taxon>Malvales</taxon>
        <taxon>Malvaceae</taxon>
        <taxon>Malvoideae</taxon>
        <taxon>Hibiscus</taxon>
    </lineage>
</organism>
<keyword evidence="1" id="KW-0472">Membrane</keyword>